<feature type="domain" description="Plastocyanin-like" evidence="8">
    <location>
        <begin position="275"/>
        <end position="428"/>
    </location>
</feature>
<keyword evidence="2" id="KW-0410">Iron transport</keyword>
<evidence type="ECO:0008006" key="13">
    <source>
        <dbReference type="Google" id="ProtNLM"/>
    </source>
</evidence>
<feature type="domain" description="Plastocyanin-like" evidence="10">
    <location>
        <begin position="154"/>
        <end position="264"/>
    </location>
</feature>
<dbReference type="PANTHER" id="PTHR11709:SF414">
    <property type="entry name" value="ADR239WP"/>
    <property type="match status" value="1"/>
</dbReference>
<evidence type="ECO:0000256" key="3">
    <source>
        <dbReference type="ARBA" id="ARBA00022723"/>
    </source>
</evidence>
<dbReference type="GO" id="GO:0016491">
    <property type="term" value="F:oxidoreductase activity"/>
    <property type="evidence" value="ECO:0007669"/>
    <property type="project" value="UniProtKB-KW"/>
</dbReference>
<dbReference type="GO" id="GO:0006826">
    <property type="term" value="P:iron ion transport"/>
    <property type="evidence" value="ECO:0007669"/>
    <property type="project" value="UniProtKB-KW"/>
</dbReference>
<proteinExistence type="inferred from homology"/>
<dbReference type="InterPro" id="IPR045087">
    <property type="entry name" value="Cu-oxidase_fam"/>
</dbReference>
<evidence type="ECO:0000313" key="12">
    <source>
        <dbReference type="Proteomes" id="UP000262825"/>
    </source>
</evidence>
<dbReference type="VEuPathDB" id="FungiDB:SCODWIG_03005"/>
<dbReference type="PROSITE" id="PS00079">
    <property type="entry name" value="MULTICOPPER_OXIDASE1"/>
    <property type="match status" value="1"/>
</dbReference>
<dbReference type="Pfam" id="PF07732">
    <property type="entry name" value="Cu-oxidase_3"/>
    <property type="match status" value="1"/>
</dbReference>
<dbReference type="SUPFAM" id="SSF49503">
    <property type="entry name" value="Cupredoxins"/>
    <property type="match status" value="3"/>
</dbReference>
<keyword evidence="7" id="KW-1133">Transmembrane helix</keyword>
<keyword evidence="6" id="KW-0813">Transport</keyword>
<dbReference type="Proteomes" id="UP000262825">
    <property type="component" value="Unassembled WGS sequence"/>
</dbReference>
<dbReference type="Pfam" id="PF00394">
    <property type="entry name" value="Cu-oxidase"/>
    <property type="match status" value="1"/>
</dbReference>
<keyword evidence="7" id="KW-0472">Membrane</keyword>
<keyword evidence="4" id="KW-0560">Oxidoreductase</keyword>
<dbReference type="PANTHER" id="PTHR11709">
    <property type="entry name" value="MULTI-COPPER OXIDASE"/>
    <property type="match status" value="1"/>
</dbReference>
<gene>
    <name evidence="11" type="ORF">SCODWIG_03005</name>
</gene>
<dbReference type="AlphaFoldDB" id="A0A376B9N8"/>
<keyword evidence="3" id="KW-0479">Metal-binding</keyword>
<dbReference type="InterPro" id="IPR011706">
    <property type="entry name" value="Cu-oxidase_C"/>
</dbReference>
<feature type="domain" description="Plastocyanin-like" evidence="9">
    <location>
        <begin position="512"/>
        <end position="643"/>
    </location>
</feature>
<keyword evidence="12" id="KW-1185">Reference proteome</keyword>
<dbReference type="InterPro" id="IPR033138">
    <property type="entry name" value="Cu_oxidase_CS"/>
</dbReference>
<evidence type="ECO:0000313" key="11">
    <source>
        <dbReference type="EMBL" id="SSD61244.1"/>
    </source>
</evidence>
<dbReference type="EMBL" id="UFAJ01000620">
    <property type="protein sequence ID" value="SSD61244.1"/>
    <property type="molecule type" value="Genomic_DNA"/>
</dbReference>
<dbReference type="FunFam" id="2.60.40.420:FF:000045">
    <property type="entry name" value="Laccase 2"/>
    <property type="match status" value="1"/>
</dbReference>
<sequence length="666" mass="76693">MADSSNPFINLNEFDISDSVTDNNIDNIVEEKPTSSSKKVLKSLIIFTVFLAFLISTIMFLTLQYHDTSKNGADRAKNTFFSKKHYFYDSDANFDDYANVTNEWRLDTGTNYTMNLTYWRNDYGTSKERHYYFNITQLTVQMDNIENDEDLTSSAKTRNLTLVNGQYPAPLIEANSGDTIYLHVVNKLPDKQPVSIHCHGLFYPNNPFDDGAVGINSCPIPSGYNYTYKIPVGKKQWGTYWYHSHWSTQYADGIFGPLVIHSKDEDNLLDDYDEDRIILGNDFYQNFTDTYLTEYLESGNENTEPTPDDGFINGIYTQTDSQQDRFESLLYFDPEKVYRLRLVNAGFFLPFTFSIDAHKLTLVEADGTNIVPHEVDNFDISVGQRYSVFLNYTKTKDQNYWMHTRYNAYCVTESNPNFNTDVHAIVSYTNKYEEPEDMQSWSYYGGDPLCGDLDQNLLSTLVYETIPLNANGSARPDVKVELDIAFIIGGYQLDRGYFNDMTWVSWDKNTSTMHQLMFNSEEYKCDGVENKLNEHTYVLNFDKRGQIVDLVLNNYDDGAHPFHLHGFKFWVIASSATGSWKDSYYDDLSLGKIKLDNPVLRDNLNVGPYGYAVIRFVVDNPGVFPLHCHIGWHIEAGLLLQINALQSEYSQLEYDPEWKNMCALDN</sequence>
<keyword evidence="6" id="KW-0406">Ion transport</keyword>
<reference evidence="12" key="1">
    <citation type="submission" date="2018-06" db="EMBL/GenBank/DDBJ databases">
        <authorList>
            <person name="Guldener U."/>
        </authorList>
    </citation>
    <scope>NUCLEOTIDE SEQUENCE [LARGE SCALE GENOMIC DNA]</scope>
    <source>
        <strain evidence="12">UTAD17</strain>
    </source>
</reference>
<keyword evidence="2" id="KW-0408">Iron</keyword>
<name>A0A376B9N8_9ASCO</name>
<evidence type="ECO:0000256" key="1">
    <source>
        <dbReference type="ARBA" id="ARBA00010609"/>
    </source>
</evidence>
<dbReference type="InterPro" id="IPR001117">
    <property type="entry name" value="Cu-oxidase_2nd"/>
</dbReference>
<evidence type="ECO:0000256" key="4">
    <source>
        <dbReference type="ARBA" id="ARBA00023002"/>
    </source>
</evidence>
<protein>
    <recommendedName>
        <fullName evidence="13">Multicopper oxidase</fullName>
    </recommendedName>
</protein>
<evidence type="ECO:0000259" key="9">
    <source>
        <dbReference type="Pfam" id="PF07731"/>
    </source>
</evidence>
<keyword evidence="5" id="KW-0186">Copper</keyword>
<dbReference type="InterPro" id="IPR002355">
    <property type="entry name" value="Cu_oxidase_Cu_BS"/>
</dbReference>
<organism evidence="11 12">
    <name type="scientific">Saccharomycodes ludwigii</name>
    <dbReference type="NCBI Taxonomy" id="36035"/>
    <lineage>
        <taxon>Eukaryota</taxon>
        <taxon>Fungi</taxon>
        <taxon>Dikarya</taxon>
        <taxon>Ascomycota</taxon>
        <taxon>Saccharomycotina</taxon>
        <taxon>Saccharomycetes</taxon>
        <taxon>Saccharomycodales</taxon>
        <taxon>Saccharomycodaceae</taxon>
        <taxon>Saccharomycodes</taxon>
    </lineage>
</organism>
<dbReference type="GO" id="GO:0005507">
    <property type="term" value="F:copper ion binding"/>
    <property type="evidence" value="ECO:0007669"/>
    <property type="project" value="InterPro"/>
</dbReference>
<evidence type="ECO:0000256" key="5">
    <source>
        <dbReference type="ARBA" id="ARBA00023008"/>
    </source>
</evidence>
<evidence type="ECO:0000256" key="6">
    <source>
        <dbReference type="ARBA" id="ARBA00023065"/>
    </source>
</evidence>
<evidence type="ECO:0000256" key="7">
    <source>
        <dbReference type="SAM" id="Phobius"/>
    </source>
</evidence>
<evidence type="ECO:0000256" key="2">
    <source>
        <dbReference type="ARBA" id="ARBA00022496"/>
    </source>
</evidence>
<evidence type="ECO:0000259" key="10">
    <source>
        <dbReference type="Pfam" id="PF07732"/>
    </source>
</evidence>
<accession>A0A376B9N8</accession>
<feature type="transmembrane region" description="Helical" evidence="7">
    <location>
        <begin position="44"/>
        <end position="65"/>
    </location>
</feature>
<comment type="similarity">
    <text evidence="1">Belongs to the multicopper oxidase family.</text>
</comment>
<dbReference type="InterPro" id="IPR008972">
    <property type="entry name" value="Cupredoxin"/>
</dbReference>
<dbReference type="Gene3D" id="2.60.40.420">
    <property type="entry name" value="Cupredoxins - blue copper proteins"/>
    <property type="match status" value="3"/>
</dbReference>
<dbReference type="PROSITE" id="PS00080">
    <property type="entry name" value="MULTICOPPER_OXIDASE2"/>
    <property type="match status" value="1"/>
</dbReference>
<evidence type="ECO:0000259" key="8">
    <source>
        <dbReference type="Pfam" id="PF00394"/>
    </source>
</evidence>
<dbReference type="CDD" id="cd13910">
    <property type="entry name" value="CuRO_3_MCO_like_4"/>
    <property type="match status" value="1"/>
</dbReference>
<keyword evidence="7" id="KW-0812">Transmembrane</keyword>
<dbReference type="InterPro" id="IPR011707">
    <property type="entry name" value="Cu-oxidase-like_N"/>
</dbReference>
<dbReference type="OrthoDB" id="2121828at2759"/>
<dbReference type="Pfam" id="PF07731">
    <property type="entry name" value="Cu-oxidase_2"/>
    <property type="match status" value="1"/>
</dbReference>